<dbReference type="AlphaFoldDB" id="A0A162C3P5"/>
<dbReference type="STRING" id="35525.A0A162C3P5"/>
<comment type="caution">
    <text evidence="2">The sequence shown here is derived from an EMBL/GenBank/DDBJ whole genome shotgun (WGS) entry which is preliminary data.</text>
</comment>
<evidence type="ECO:0000313" key="2">
    <source>
        <dbReference type="EMBL" id="KZS00601.1"/>
    </source>
</evidence>
<proteinExistence type="predicted"/>
<evidence type="ECO:0000256" key="1">
    <source>
        <dbReference type="SAM" id="MobiDB-lite"/>
    </source>
</evidence>
<keyword evidence="3" id="KW-1185">Reference proteome</keyword>
<gene>
    <name evidence="2" type="ORF">APZ42_003044</name>
</gene>
<evidence type="ECO:0000313" key="3">
    <source>
        <dbReference type="Proteomes" id="UP000076858"/>
    </source>
</evidence>
<feature type="non-terminal residue" evidence="2">
    <location>
        <position position="221"/>
    </location>
</feature>
<reference evidence="2 3" key="1">
    <citation type="submission" date="2016-03" db="EMBL/GenBank/DDBJ databases">
        <title>EvidentialGene: Evidence-directed Construction of Genes on Genomes.</title>
        <authorList>
            <person name="Gilbert D.G."/>
            <person name="Choi J.-H."/>
            <person name="Mockaitis K."/>
            <person name="Colbourne J."/>
            <person name="Pfrender M."/>
        </authorList>
    </citation>
    <scope>NUCLEOTIDE SEQUENCE [LARGE SCALE GENOMIC DNA]</scope>
    <source>
        <strain evidence="2 3">Xinb3</strain>
        <tissue evidence="2">Complete organism</tissue>
    </source>
</reference>
<organism evidence="2 3">
    <name type="scientific">Daphnia magna</name>
    <dbReference type="NCBI Taxonomy" id="35525"/>
    <lineage>
        <taxon>Eukaryota</taxon>
        <taxon>Metazoa</taxon>
        <taxon>Ecdysozoa</taxon>
        <taxon>Arthropoda</taxon>
        <taxon>Crustacea</taxon>
        <taxon>Branchiopoda</taxon>
        <taxon>Diplostraca</taxon>
        <taxon>Cladocera</taxon>
        <taxon>Anomopoda</taxon>
        <taxon>Daphniidae</taxon>
        <taxon>Daphnia</taxon>
    </lineage>
</organism>
<dbReference type="OrthoDB" id="109543at2759"/>
<feature type="region of interest" description="Disordered" evidence="1">
    <location>
        <begin position="128"/>
        <end position="221"/>
    </location>
</feature>
<accession>A0A162C3P5</accession>
<dbReference type="Proteomes" id="UP000076858">
    <property type="component" value="Unassembled WGS sequence"/>
</dbReference>
<protein>
    <submittedName>
        <fullName evidence="2">Putative Ubiquitin-conjugating enzyme E2 Q2</fullName>
    </submittedName>
</protein>
<feature type="compositionally biased region" description="Polar residues" evidence="1">
    <location>
        <begin position="128"/>
        <end position="138"/>
    </location>
</feature>
<name>A0A162C3P5_9CRUS</name>
<feature type="compositionally biased region" description="Acidic residues" evidence="1">
    <location>
        <begin position="181"/>
        <end position="209"/>
    </location>
</feature>
<feature type="compositionally biased region" description="Low complexity" evidence="1">
    <location>
        <begin position="139"/>
        <end position="167"/>
    </location>
</feature>
<dbReference type="EMBL" id="LRGB01009338">
    <property type="protein sequence ID" value="KZS00601.1"/>
    <property type="molecule type" value="Genomic_DNA"/>
</dbReference>
<sequence length="221" mass="24276">MACLNNLKLEIRTLESVFTKTHERFQVVSASVDELTCRFIGKYGKKSDIHANITETYPSTPPVWFADVEDPLITNAVQILSNTSGSENHILEQVRILVQELCRLHDLPEPPDLELLTLTHAVPFFHNNTTSPSTLRALSSSSSNDGGGYASSSGRGSSGSGSACSSSPAREEEVDSVQQNAEDEEDEEEEMEENDEDEDLHMELEEDEGTSNAAGKKKDED</sequence>